<dbReference type="EMBL" id="JAVREN010000025">
    <property type="protein sequence ID" value="MDT0308738.1"/>
    <property type="molecule type" value="Genomic_DNA"/>
</dbReference>
<proteinExistence type="predicted"/>
<evidence type="ECO:0000256" key="1">
    <source>
        <dbReference type="SAM" id="MobiDB-lite"/>
    </source>
</evidence>
<reference evidence="3" key="1">
    <citation type="submission" date="2023-07" db="EMBL/GenBank/DDBJ databases">
        <title>30 novel species of actinomycetes from the DSMZ collection.</title>
        <authorList>
            <person name="Nouioui I."/>
        </authorList>
    </citation>
    <scope>NUCLEOTIDE SEQUENCE [LARGE SCALE GENOMIC DNA]</scope>
    <source>
        <strain evidence="3">DSM 44917</strain>
    </source>
</reference>
<sequence>MARDVEGEPPPGWDGEELELDALWRHEWLLITRGIGDDALDGLFVTCLPGPDHGRVGRYFNEDAPSFTDWPSMRHLLAGLADALERRLPVAGQVPVVFDGRLLWDEHTELMARPRSPLALARESREPAAPGPEPPPRRVPSLSPDGRYAALDISLLPKAQPPPDQPGLLFVRDVDAVDLLARVGLLRDTLRPRSARQARHAAAAAWAAALPLLRAGRVGRWAFAIDEGGPAQGTRPEVLRRVSAGTLAVSLCRQGTQVRLEVYRDGSPEGEAQEVRSPRTDQHLLADGTLVQRAGGDPSPGATAAYDRLLASLRDRLDLEFHPARHASGELPSGLVLPVLDDIPPWAFRPGVRLSRDPALGGVLRQAAPPELRCALVAQTRRLAAETGLVTFPEIPPALGALGRGEAVPLSDDHPLGLRIRTLHAEARACAEVPGRRPGAPAPLVGREERTAWARRAQAGEALRRALTLDPPAALDTVLSARPSAEWRAELTQDLAAGRAGAAGA</sequence>
<accession>A0ABU2LC23</accession>
<dbReference type="Proteomes" id="UP001183388">
    <property type="component" value="Unassembled WGS sequence"/>
</dbReference>
<evidence type="ECO:0000313" key="2">
    <source>
        <dbReference type="EMBL" id="MDT0308738.1"/>
    </source>
</evidence>
<feature type="region of interest" description="Disordered" evidence="1">
    <location>
        <begin position="115"/>
        <end position="143"/>
    </location>
</feature>
<comment type="caution">
    <text evidence="2">The sequence shown here is derived from an EMBL/GenBank/DDBJ whole genome shotgun (WGS) entry which is preliminary data.</text>
</comment>
<protein>
    <submittedName>
        <fullName evidence="2">Uncharacterized protein</fullName>
    </submittedName>
</protein>
<dbReference type="RefSeq" id="WP_311631677.1">
    <property type="nucleotide sequence ID" value="NZ_JAVREN010000025.1"/>
</dbReference>
<feature type="compositionally biased region" description="Pro residues" evidence="1">
    <location>
        <begin position="129"/>
        <end position="138"/>
    </location>
</feature>
<organism evidence="2 3">
    <name type="scientific">Streptomyces boetiae</name>
    <dbReference type="NCBI Taxonomy" id="3075541"/>
    <lineage>
        <taxon>Bacteria</taxon>
        <taxon>Bacillati</taxon>
        <taxon>Actinomycetota</taxon>
        <taxon>Actinomycetes</taxon>
        <taxon>Kitasatosporales</taxon>
        <taxon>Streptomycetaceae</taxon>
        <taxon>Streptomyces</taxon>
    </lineage>
</organism>
<name>A0ABU2LC23_9ACTN</name>
<evidence type="ECO:0000313" key="3">
    <source>
        <dbReference type="Proteomes" id="UP001183388"/>
    </source>
</evidence>
<gene>
    <name evidence="2" type="ORF">RM780_17475</name>
</gene>
<keyword evidence="3" id="KW-1185">Reference proteome</keyword>